<evidence type="ECO:0000313" key="2">
    <source>
        <dbReference type="EMBL" id="AFK51449.1"/>
    </source>
</evidence>
<dbReference type="PANTHER" id="PTHR34314:SF6">
    <property type="entry name" value="DUF3782 DOMAIN-CONTAINING PROTEIN"/>
    <property type="match status" value="1"/>
</dbReference>
<evidence type="ECO:0000313" key="3">
    <source>
        <dbReference type="Proteomes" id="UP000005270"/>
    </source>
</evidence>
<dbReference type="eggNOG" id="arCOG04306">
    <property type="taxonomic scope" value="Archaea"/>
</dbReference>
<keyword evidence="3" id="KW-1185">Reference proteome</keyword>
<dbReference type="GeneID" id="13013345"/>
<dbReference type="Proteomes" id="UP000005270">
    <property type="component" value="Chromosome"/>
</dbReference>
<dbReference type="EMBL" id="CP003531">
    <property type="protein sequence ID" value="AFK51449.1"/>
    <property type="molecule type" value="Genomic_DNA"/>
</dbReference>
<dbReference type="Gene3D" id="3.40.1350.10">
    <property type="match status" value="1"/>
</dbReference>
<keyword evidence="2" id="KW-0378">Hydrolase</keyword>
<name>I3TFB1_THEC1</name>
<dbReference type="KEGG" id="thg:TCELL_1026"/>
<dbReference type="RefSeq" id="WP_014737699.1">
    <property type="nucleotide sequence ID" value="NC_017954.1"/>
</dbReference>
<keyword evidence="1" id="KW-0175">Coiled coil</keyword>
<dbReference type="InParanoid" id="I3TFB1"/>
<dbReference type="PANTHER" id="PTHR34314">
    <property type="entry name" value="CRENARCHAEAL PROTEIN, PUTATIVE-RELATED"/>
    <property type="match status" value="1"/>
</dbReference>
<proteinExistence type="predicted"/>
<keyword evidence="2" id="KW-0540">Nuclease</keyword>
<dbReference type="InterPro" id="IPR011335">
    <property type="entry name" value="Restrct_endonuc-II-like"/>
</dbReference>
<dbReference type="SUPFAM" id="SSF52980">
    <property type="entry name" value="Restriction endonuclease-like"/>
    <property type="match status" value="1"/>
</dbReference>
<dbReference type="InterPro" id="IPR011856">
    <property type="entry name" value="tRNA_endonuc-like_dom_sf"/>
</dbReference>
<feature type="coiled-coil region" evidence="1">
    <location>
        <begin position="223"/>
        <end position="271"/>
    </location>
</feature>
<gene>
    <name evidence="2" type="ordered locus">TCELL_1026</name>
</gene>
<dbReference type="GO" id="GO:0003676">
    <property type="term" value="F:nucleic acid binding"/>
    <property type="evidence" value="ECO:0007669"/>
    <property type="project" value="InterPro"/>
</dbReference>
<reference evidence="2 3" key="1">
    <citation type="journal article" date="2012" name="J. Bacteriol.">
        <title>Complete genome sequence of the hyperthermophilic cellulolytic Crenarchaeon 'Thermogladius cellulolyticus' 1633.</title>
        <authorList>
            <person name="Mardanov A.V."/>
            <person name="Kochetkova T.V."/>
            <person name="Beletsky A.V."/>
            <person name="Bonch-Osmolovskaya E.A."/>
            <person name="Ravin N.V."/>
            <person name="Skryabin K.G."/>
        </authorList>
    </citation>
    <scope>NUCLEOTIDE SEQUENCE [LARGE SCALE GENOMIC DNA]</scope>
    <source>
        <strain evidence="3">DSM 22663 / VKM B-2946 / 1633</strain>
    </source>
</reference>
<accession>I3TFB1</accession>
<keyword evidence="2" id="KW-0255">Endonuclease</keyword>
<dbReference type="AlphaFoldDB" id="I3TFB1"/>
<organism evidence="2 3">
    <name type="scientific">Thermogladius calderae (strain DSM 22663 / VKM B-2946 / 1633)</name>
    <dbReference type="NCBI Taxonomy" id="1184251"/>
    <lineage>
        <taxon>Archaea</taxon>
        <taxon>Thermoproteota</taxon>
        <taxon>Thermoprotei</taxon>
        <taxon>Desulfurococcales</taxon>
        <taxon>Desulfurococcaceae</taxon>
        <taxon>Thermogladius</taxon>
    </lineage>
</organism>
<dbReference type="OrthoDB" id="31513at2157"/>
<dbReference type="GO" id="GO:0004519">
    <property type="term" value="F:endonuclease activity"/>
    <property type="evidence" value="ECO:0007669"/>
    <property type="project" value="UniProtKB-KW"/>
</dbReference>
<dbReference type="HOGENOM" id="CLU_088484_0_0_2"/>
<sequence length="274" mass="30016">MASGISAKRRWMASERIALSVLGEMGFRVLETGRRVVVNGVEVGEVDAIAEDSEGNVYAVEVKAGRLDVSGVRQAYVNALLVNAKPMVVCKGFSDDAARELAERLGVRVVQLSDVFLVESEELYSLMREVVEEVLTDYLEVFYGYSPQLKQEHLEVLQAIASSADIGDAAGKLGIDAQALARKIEELRRAGVLPRWAVKYSSVRRVAQVLVWRRSLASALEESSRLVETARVLREELRELKAAVSGLAAQLKRLSETAAAVEEKSRASQAQGQQ</sequence>
<protein>
    <submittedName>
        <fullName evidence="2">Endonuclease of RecB family</fullName>
    </submittedName>
</protein>
<evidence type="ECO:0000256" key="1">
    <source>
        <dbReference type="SAM" id="Coils"/>
    </source>
</evidence>